<name>A0ABM0ZUY1_APLCA</name>
<sequence length="158" mass="17258">MSDAMEIMLLSILSPELQCTWQLTGAQEALLTTAVFAGMAVSSNVWGLLFDKYGRRFGLLFFAVISAYFGSLSALSPSYEWILVLRFIVGLGLGATPQSMTYYSEFLPTKSRGQCLLAIALLWALGSVLEAVLAIIIIPTLGWRWLVAISSPPLWGFA</sequence>
<evidence type="ECO:0000256" key="3">
    <source>
        <dbReference type="ARBA" id="ARBA00022692"/>
    </source>
</evidence>
<dbReference type="GeneID" id="101852888"/>
<feature type="non-terminal residue" evidence="9">
    <location>
        <position position="158"/>
    </location>
</feature>
<dbReference type="PANTHER" id="PTHR23511">
    <property type="entry name" value="SYNAPTIC VESICLE GLYCOPROTEIN 2"/>
    <property type="match status" value="1"/>
</dbReference>
<dbReference type="Gene3D" id="1.20.1250.20">
    <property type="entry name" value="MFS general substrate transporter like domains"/>
    <property type="match status" value="1"/>
</dbReference>
<keyword evidence="4 6" id="KW-1133">Transmembrane helix</keyword>
<dbReference type="SUPFAM" id="SSF103473">
    <property type="entry name" value="MFS general substrate transporter"/>
    <property type="match status" value="1"/>
</dbReference>
<organism evidence="8 9">
    <name type="scientific">Aplysia californica</name>
    <name type="common">California sea hare</name>
    <dbReference type="NCBI Taxonomy" id="6500"/>
    <lineage>
        <taxon>Eukaryota</taxon>
        <taxon>Metazoa</taxon>
        <taxon>Spiralia</taxon>
        <taxon>Lophotrochozoa</taxon>
        <taxon>Mollusca</taxon>
        <taxon>Gastropoda</taxon>
        <taxon>Heterobranchia</taxon>
        <taxon>Euthyneura</taxon>
        <taxon>Tectipleura</taxon>
        <taxon>Aplysiida</taxon>
        <taxon>Aplysioidea</taxon>
        <taxon>Aplysiidae</taxon>
        <taxon>Aplysia</taxon>
    </lineage>
</organism>
<proteinExistence type="predicted"/>
<reference evidence="9" key="1">
    <citation type="submission" date="2025-08" db="UniProtKB">
        <authorList>
            <consortium name="RefSeq"/>
        </authorList>
    </citation>
    <scope>IDENTIFICATION</scope>
</reference>
<dbReference type="PROSITE" id="PS50850">
    <property type="entry name" value="MFS"/>
    <property type="match status" value="1"/>
</dbReference>
<feature type="transmembrane region" description="Helical" evidence="6">
    <location>
        <begin position="115"/>
        <end position="138"/>
    </location>
</feature>
<evidence type="ECO:0000256" key="4">
    <source>
        <dbReference type="ARBA" id="ARBA00022989"/>
    </source>
</evidence>
<evidence type="ECO:0000259" key="7">
    <source>
        <dbReference type="PROSITE" id="PS50850"/>
    </source>
</evidence>
<feature type="transmembrane region" description="Helical" evidence="6">
    <location>
        <begin position="29"/>
        <end position="50"/>
    </location>
</feature>
<accession>A0ABM0ZUY1</accession>
<dbReference type="PANTHER" id="PTHR23511:SF5">
    <property type="entry name" value="MAJOR FACILITATOR-TYPE TRANSPORTER HXNZ-RELATED"/>
    <property type="match status" value="1"/>
</dbReference>
<feature type="transmembrane region" description="Helical" evidence="6">
    <location>
        <begin position="57"/>
        <end position="75"/>
    </location>
</feature>
<keyword evidence="2" id="KW-0813">Transport</keyword>
<keyword evidence="3 6" id="KW-0812">Transmembrane</keyword>
<feature type="domain" description="Major facilitator superfamily (MFS) profile" evidence="7">
    <location>
        <begin position="1"/>
        <end position="158"/>
    </location>
</feature>
<protein>
    <submittedName>
        <fullName evidence="9">Synaptic vesicle 2-related protein</fullName>
    </submittedName>
</protein>
<comment type="subcellular location">
    <subcellularLocation>
        <location evidence="1">Membrane</location>
        <topology evidence="1">Multi-pass membrane protein</topology>
    </subcellularLocation>
</comment>
<evidence type="ECO:0000256" key="2">
    <source>
        <dbReference type="ARBA" id="ARBA00022448"/>
    </source>
</evidence>
<evidence type="ECO:0000256" key="1">
    <source>
        <dbReference type="ARBA" id="ARBA00004141"/>
    </source>
</evidence>
<feature type="transmembrane region" description="Helical" evidence="6">
    <location>
        <begin position="81"/>
        <end position="103"/>
    </location>
</feature>
<evidence type="ECO:0000313" key="9">
    <source>
        <dbReference type="RefSeq" id="XP_012934968.2"/>
    </source>
</evidence>
<gene>
    <name evidence="9" type="primary">LOC101852888</name>
</gene>
<dbReference type="RefSeq" id="XP_012934968.2">
    <property type="nucleotide sequence ID" value="XM_013079514.2"/>
</dbReference>
<keyword evidence="8" id="KW-1185">Reference proteome</keyword>
<dbReference type="InterPro" id="IPR020846">
    <property type="entry name" value="MFS_dom"/>
</dbReference>
<dbReference type="Pfam" id="PF07690">
    <property type="entry name" value="MFS_1"/>
    <property type="match status" value="1"/>
</dbReference>
<evidence type="ECO:0000256" key="6">
    <source>
        <dbReference type="SAM" id="Phobius"/>
    </source>
</evidence>
<dbReference type="InterPro" id="IPR011701">
    <property type="entry name" value="MFS"/>
</dbReference>
<dbReference type="Proteomes" id="UP000694888">
    <property type="component" value="Unplaced"/>
</dbReference>
<evidence type="ECO:0000313" key="8">
    <source>
        <dbReference type="Proteomes" id="UP000694888"/>
    </source>
</evidence>
<evidence type="ECO:0000256" key="5">
    <source>
        <dbReference type="ARBA" id="ARBA00023136"/>
    </source>
</evidence>
<dbReference type="InterPro" id="IPR036259">
    <property type="entry name" value="MFS_trans_sf"/>
</dbReference>
<keyword evidence="5 6" id="KW-0472">Membrane</keyword>